<keyword evidence="10" id="KW-0805">Transcription regulation</keyword>
<sequence length="370" mass="43326">MSINSCCNEGERNKIPRIMTFRPSYEEFKNFSSYVEYMERRGAHLAGLAKVIPPPEWVARKSGYNIDNINMTIPAPICQVVSGKQGEYQQINVQKRSMTLRQFKEMAESERYQTPRHFDYDDLERKYWKNVTYIAPFYAADVKGSLSDPDLRVWNINCLDTILNYVNKDYGIEIDGVNTAYLYFGMWKSSFAWHTEDMDLYSINYLHFGAPKTWYAIPPAYGRRLETLANRLFYENYQNCNAFLRHKMTLISPQVLRQNKIPFNKITQEAGEIMITFPFGYHAGFNHGFNGAESTNFASKRWVEYGKRASICNCRKDMVKISMETFVQRFQPERYENWLKGIDFGCHPEEPGKICAAPPPTINKYYYAKR</sequence>
<dbReference type="FunFam" id="2.60.120.650:FF:000048">
    <property type="entry name" value="Lysine-specific demethylase 4A"/>
    <property type="match status" value="1"/>
</dbReference>
<evidence type="ECO:0000256" key="14">
    <source>
        <dbReference type="ARBA" id="ARBA00053408"/>
    </source>
</evidence>
<evidence type="ECO:0000256" key="5">
    <source>
        <dbReference type="ARBA" id="ARBA00022833"/>
    </source>
</evidence>
<evidence type="ECO:0000313" key="17">
    <source>
        <dbReference type="EMBL" id="CAD7014724.1"/>
    </source>
</evidence>
<evidence type="ECO:0000256" key="1">
    <source>
        <dbReference type="ARBA" id="ARBA00001954"/>
    </source>
</evidence>
<protein>
    <recommendedName>
        <fullName evidence="3">[histone H3]-trimethyl-L-lysine(9) demethylase</fullName>
        <ecNumber evidence="3">1.14.11.66</ecNumber>
    </recommendedName>
</protein>
<comment type="caution">
    <text evidence="17">The sequence shown here is derived from an EMBL/GenBank/DDBJ whole genome shotgun (WGS) entry which is preliminary data.</text>
</comment>
<name>A0A811VIA2_CERCA</name>
<gene>
    <name evidence="17" type="ORF">CCAP1982_LOCUS22702</name>
</gene>
<dbReference type="InterPro" id="IPR003347">
    <property type="entry name" value="JmjC_dom"/>
</dbReference>
<keyword evidence="7" id="KW-0223">Dioxygenase</keyword>
<evidence type="ECO:0000256" key="8">
    <source>
        <dbReference type="ARBA" id="ARBA00023002"/>
    </source>
</evidence>
<evidence type="ECO:0000256" key="13">
    <source>
        <dbReference type="ARBA" id="ARBA00049349"/>
    </source>
</evidence>
<dbReference type="PROSITE" id="PS51183">
    <property type="entry name" value="JMJN"/>
    <property type="match status" value="1"/>
</dbReference>
<keyword evidence="5" id="KW-0862">Zinc</keyword>
<comment type="similarity">
    <text evidence="2">Belongs to the JHDM3 histone demethylase family.</text>
</comment>
<evidence type="ECO:0000256" key="9">
    <source>
        <dbReference type="ARBA" id="ARBA00023004"/>
    </source>
</evidence>
<evidence type="ECO:0000256" key="11">
    <source>
        <dbReference type="ARBA" id="ARBA00023163"/>
    </source>
</evidence>
<feature type="domain" description="JmjN" evidence="15">
    <location>
        <begin position="18"/>
        <end position="60"/>
    </location>
</feature>
<keyword evidence="8" id="KW-0560">Oxidoreductase</keyword>
<dbReference type="SMART" id="SM00558">
    <property type="entry name" value="JmjC"/>
    <property type="match status" value="1"/>
</dbReference>
<feature type="domain" description="JmjC" evidence="16">
    <location>
        <begin position="148"/>
        <end position="314"/>
    </location>
</feature>
<dbReference type="OrthoDB" id="9547406at2759"/>
<keyword evidence="6" id="KW-0156">Chromatin regulator</keyword>
<comment type="cofactor">
    <cofactor evidence="1">
        <name>Fe(2+)</name>
        <dbReference type="ChEBI" id="CHEBI:29033"/>
    </cofactor>
</comment>
<dbReference type="Pfam" id="PF02373">
    <property type="entry name" value="JmjC"/>
    <property type="match status" value="1"/>
</dbReference>
<dbReference type="PANTHER" id="PTHR10694:SF142">
    <property type="entry name" value="LYSINE-SPECIFIC DEMETHYLASE 4A-RELATED"/>
    <property type="match status" value="1"/>
</dbReference>
<dbReference type="EC" id="1.14.11.66" evidence="3"/>
<keyword evidence="18" id="KW-1185">Reference proteome</keyword>
<evidence type="ECO:0000256" key="2">
    <source>
        <dbReference type="ARBA" id="ARBA00009711"/>
    </source>
</evidence>
<evidence type="ECO:0000256" key="6">
    <source>
        <dbReference type="ARBA" id="ARBA00022853"/>
    </source>
</evidence>
<keyword evidence="4" id="KW-0479">Metal-binding</keyword>
<evidence type="ECO:0000256" key="7">
    <source>
        <dbReference type="ARBA" id="ARBA00022964"/>
    </source>
</evidence>
<dbReference type="GO" id="GO:0140681">
    <property type="term" value="F:histone H3K36me2/H3K36me3 demethylase activity"/>
    <property type="evidence" value="ECO:0007669"/>
    <property type="project" value="UniProtKB-ARBA"/>
</dbReference>
<evidence type="ECO:0000256" key="10">
    <source>
        <dbReference type="ARBA" id="ARBA00023015"/>
    </source>
</evidence>
<keyword evidence="11" id="KW-0804">Transcription</keyword>
<dbReference type="AlphaFoldDB" id="A0A811VIA2"/>
<dbReference type="Proteomes" id="UP000606786">
    <property type="component" value="Unassembled WGS sequence"/>
</dbReference>
<accession>A0A811VIA2</accession>
<dbReference type="SMART" id="SM00545">
    <property type="entry name" value="JmjN"/>
    <property type="match status" value="1"/>
</dbReference>
<dbReference type="PANTHER" id="PTHR10694">
    <property type="entry name" value="LYSINE-SPECIFIC DEMETHYLASE"/>
    <property type="match status" value="1"/>
</dbReference>
<dbReference type="Gene3D" id="2.60.120.650">
    <property type="entry name" value="Cupin"/>
    <property type="match status" value="1"/>
</dbReference>
<dbReference type="PROSITE" id="PS51184">
    <property type="entry name" value="JMJC"/>
    <property type="match status" value="1"/>
</dbReference>
<dbReference type="InterPro" id="IPR003349">
    <property type="entry name" value="JmjN"/>
</dbReference>
<evidence type="ECO:0000256" key="12">
    <source>
        <dbReference type="ARBA" id="ARBA00023242"/>
    </source>
</evidence>
<dbReference type="Pfam" id="PF02375">
    <property type="entry name" value="JmjN"/>
    <property type="match status" value="1"/>
</dbReference>
<evidence type="ECO:0000313" key="18">
    <source>
        <dbReference type="Proteomes" id="UP000606786"/>
    </source>
</evidence>
<keyword evidence="12" id="KW-0539">Nucleus</keyword>
<evidence type="ECO:0000259" key="16">
    <source>
        <dbReference type="PROSITE" id="PS51184"/>
    </source>
</evidence>
<dbReference type="GO" id="GO:0048512">
    <property type="term" value="P:circadian behavior"/>
    <property type="evidence" value="ECO:0007669"/>
    <property type="project" value="UniProtKB-ARBA"/>
</dbReference>
<comment type="catalytic activity">
    <reaction evidence="13">
        <text>N(6),N(6),N(6)-trimethyl-L-lysyl(9)-[histone H3] + 2 2-oxoglutarate + 2 O2 = N(6)-methyl-L-lysyl(9)-[histone H3] + 2 formaldehyde + 2 succinate + 2 CO2</text>
        <dbReference type="Rhea" id="RHEA:60200"/>
        <dbReference type="Rhea" id="RHEA-COMP:15538"/>
        <dbReference type="Rhea" id="RHEA-COMP:15542"/>
        <dbReference type="ChEBI" id="CHEBI:15379"/>
        <dbReference type="ChEBI" id="CHEBI:16526"/>
        <dbReference type="ChEBI" id="CHEBI:16810"/>
        <dbReference type="ChEBI" id="CHEBI:16842"/>
        <dbReference type="ChEBI" id="CHEBI:30031"/>
        <dbReference type="ChEBI" id="CHEBI:61929"/>
        <dbReference type="ChEBI" id="CHEBI:61961"/>
        <dbReference type="EC" id="1.14.11.66"/>
    </reaction>
</comment>
<proteinExistence type="inferred from homology"/>
<keyword evidence="9" id="KW-0408">Iron</keyword>
<dbReference type="GO" id="GO:0010468">
    <property type="term" value="P:regulation of gene expression"/>
    <property type="evidence" value="ECO:0007669"/>
    <property type="project" value="TreeGrafter"/>
</dbReference>
<comment type="function">
    <text evidence="14">Probable histone demethylase that specifically demethylates 'Lys-9' and 'Lys-36' residues of histone H3, thereby playing a central role in histone code. Demethylation of Lys residue generates formaldehyde and succinate.</text>
</comment>
<dbReference type="GO" id="GO:0140684">
    <property type="term" value="F:histone H3K9me2/H3K9me3 demethylase activity"/>
    <property type="evidence" value="ECO:0007669"/>
    <property type="project" value="UniProtKB-EC"/>
</dbReference>
<dbReference type="GO" id="GO:0046872">
    <property type="term" value="F:metal ion binding"/>
    <property type="evidence" value="ECO:0007669"/>
    <property type="project" value="UniProtKB-KW"/>
</dbReference>
<dbReference type="SUPFAM" id="SSF51197">
    <property type="entry name" value="Clavaminate synthase-like"/>
    <property type="match status" value="1"/>
</dbReference>
<dbReference type="EMBL" id="CAJHJT010000056">
    <property type="protein sequence ID" value="CAD7014724.1"/>
    <property type="molecule type" value="Genomic_DNA"/>
</dbReference>
<evidence type="ECO:0000256" key="3">
    <source>
        <dbReference type="ARBA" id="ARBA00012900"/>
    </source>
</evidence>
<dbReference type="GO" id="GO:0000785">
    <property type="term" value="C:chromatin"/>
    <property type="evidence" value="ECO:0007669"/>
    <property type="project" value="TreeGrafter"/>
</dbReference>
<reference evidence="17" key="1">
    <citation type="submission" date="2020-11" db="EMBL/GenBank/DDBJ databases">
        <authorList>
            <person name="Whitehead M."/>
        </authorList>
    </citation>
    <scope>NUCLEOTIDE SEQUENCE</scope>
    <source>
        <strain evidence="17">EGII</strain>
    </source>
</reference>
<evidence type="ECO:0000256" key="4">
    <source>
        <dbReference type="ARBA" id="ARBA00022723"/>
    </source>
</evidence>
<organism evidence="17 18">
    <name type="scientific">Ceratitis capitata</name>
    <name type="common">Mediterranean fruit fly</name>
    <name type="synonym">Tephritis capitata</name>
    <dbReference type="NCBI Taxonomy" id="7213"/>
    <lineage>
        <taxon>Eukaryota</taxon>
        <taxon>Metazoa</taxon>
        <taxon>Ecdysozoa</taxon>
        <taxon>Arthropoda</taxon>
        <taxon>Hexapoda</taxon>
        <taxon>Insecta</taxon>
        <taxon>Pterygota</taxon>
        <taxon>Neoptera</taxon>
        <taxon>Endopterygota</taxon>
        <taxon>Diptera</taxon>
        <taxon>Brachycera</taxon>
        <taxon>Muscomorpha</taxon>
        <taxon>Tephritoidea</taxon>
        <taxon>Tephritidae</taxon>
        <taxon>Ceratitis</taxon>
        <taxon>Ceratitis</taxon>
    </lineage>
</organism>
<evidence type="ECO:0000259" key="15">
    <source>
        <dbReference type="PROSITE" id="PS51183"/>
    </source>
</evidence>
<dbReference type="GO" id="GO:0005634">
    <property type="term" value="C:nucleus"/>
    <property type="evidence" value="ECO:0007669"/>
    <property type="project" value="TreeGrafter"/>
</dbReference>